<dbReference type="OrthoDB" id="1629003at2"/>
<feature type="transmembrane region" description="Helical" evidence="1">
    <location>
        <begin position="74"/>
        <end position="97"/>
    </location>
</feature>
<protein>
    <recommendedName>
        <fullName evidence="4">Inner membrane protein yagU</fullName>
    </recommendedName>
</protein>
<comment type="caution">
    <text evidence="2">The sequence shown here is derived from an EMBL/GenBank/DDBJ whole genome shotgun (WGS) entry which is preliminary data.</text>
</comment>
<dbReference type="STRING" id="1094558.ME5_00265"/>
<keyword evidence="1" id="KW-0812">Transmembrane</keyword>
<dbReference type="HOGENOM" id="CLU_095313_0_1_5"/>
<name>J1K371_9HYPH</name>
<dbReference type="PATRIC" id="fig|1094558.3.peg.298"/>
<accession>J1K371</accession>
<dbReference type="InterPro" id="IPR009898">
    <property type="entry name" value="DUF1440"/>
</dbReference>
<dbReference type="EMBL" id="AIMB01000002">
    <property type="protein sequence ID" value="EJF91570.1"/>
    <property type="molecule type" value="Genomic_DNA"/>
</dbReference>
<evidence type="ECO:0000313" key="3">
    <source>
        <dbReference type="Proteomes" id="UP000008952"/>
    </source>
</evidence>
<keyword evidence="1" id="KW-0472">Membrane</keyword>
<dbReference type="RefSeq" id="WP_008037713.1">
    <property type="nucleotide sequence ID" value="NZ_JH725147.1"/>
</dbReference>
<gene>
    <name evidence="2" type="ORF">ME5_00265</name>
</gene>
<evidence type="ECO:0000313" key="2">
    <source>
        <dbReference type="EMBL" id="EJF91570.1"/>
    </source>
</evidence>
<dbReference type="eggNOG" id="COG3477">
    <property type="taxonomic scope" value="Bacteria"/>
</dbReference>
<proteinExistence type="predicted"/>
<evidence type="ECO:0008006" key="4">
    <source>
        <dbReference type="Google" id="ProtNLM"/>
    </source>
</evidence>
<evidence type="ECO:0000256" key="1">
    <source>
        <dbReference type="SAM" id="Phobius"/>
    </source>
</evidence>
<dbReference type="AlphaFoldDB" id="J1K371"/>
<reference evidence="2 3" key="1">
    <citation type="submission" date="2012-03" db="EMBL/GenBank/DDBJ databases">
        <title>The Genome Sequence of Bartonella tamiae Th239.</title>
        <authorList>
            <consortium name="The Broad Institute Genome Sequencing Platform"/>
            <consortium name="The Broad Institute Genome Sequencing Center for Infectious Disease"/>
            <person name="Feldgarden M."/>
            <person name="Kirby J."/>
            <person name="Kosoy M."/>
            <person name="Birtles R."/>
            <person name="Probert W.S."/>
            <person name="Chiaraviglio L."/>
            <person name="Young S.K."/>
            <person name="Zeng Q."/>
            <person name="Gargeya S."/>
            <person name="Fitzgerald M."/>
            <person name="Haas B."/>
            <person name="Abouelleil A."/>
            <person name="Alvarado L."/>
            <person name="Arachchi H.M."/>
            <person name="Berlin A."/>
            <person name="Chapman S.B."/>
            <person name="Gearin G."/>
            <person name="Goldberg J."/>
            <person name="Griggs A."/>
            <person name="Gujja S."/>
            <person name="Hansen M."/>
            <person name="Heiman D."/>
            <person name="Howarth C."/>
            <person name="Larimer J."/>
            <person name="Lui A."/>
            <person name="MacDonald P.J.P."/>
            <person name="McCowen C."/>
            <person name="Montmayeur A."/>
            <person name="Murphy C."/>
            <person name="Neiman D."/>
            <person name="Pearson M."/>
            <person name="Priest M."/>
            <person name="Roberts A."/>
            <person name="Saif S."/>
            <person name="Shea T."/>
            <person name="Sisk P."/>
            <person name="Stolte C."/>
            <person name="Sykes S."/>
            <person name="Wortman J."/>
            <person name="Nusbaum C."/>
            <person name="Birren B."/>
        </authorList>
    </citation>
    <scope>NUCLEOTIDE SEQUENCE [LARGE SCALE GENOMIC DNA]</scope>
    <source>
        <strain evidence="2 3">Th239</strain>
    </source>
</reference>
<dbReference type="Pfam" id="PF07274">
    <property type="entry name" value="DUF1440"/>
    <property type="match status" value="1"/>
</dbReference>
<feature type="transmembrane region" description="Helical" evidence="1">
    <location>
        <begin position="109"/>
        <end position="130"/>
    </location>
</feature>
<dbReference type="Proteomes" id="UP000008952">
    <property type="component" value="Unassembled WGS sequence"/>
</dbReference>
<organism evidence="2 3">
    <name type="scientific">Bartonella tamiae Th239</name>
    <dbReference type="NCBI Taxonomy" id="1094558"/>
    <lineage>
        <taxon>Bacteria</taxon>
        <taxon>Pseudomonadati</taxon>
        <taxon>Pseudomonadota</taxon>
        <taxon>Alphaproteobacteria</taxon>
        <taxon>Hyphomicrobiales</taxon>
        <taxon>Bartonellaceae</taxon>
        <taxon>Bartonella</taxon>
    </lineage>
</organism>
<feature type="transmembrane region" description="Helical" evidence="1">
    <location>
        <begin position="16"/>
        <end position="33"/>
    </location>
</feature>
<keyword evidence="3" id="KW-1185">Reference proteome</keyword>
<keyword evidence="1" id="KW-1133">Transmembrane helix</keyword>
<sequence>MLKQLFERTNAMNRRYFAAFIAGIGGGIVSGFVKSGTEGVFPPRLPDRAIPPAEVLKSFGIDTTNMIYHYSDHIINWGVSGVHYLFSIVFAIVYCLAAEIFPRVKLWQGLAFGVIVTIAFHGIVLPGGGWAPPIWDLPKDELFSESFGHLIWAWTIEIFRRDLRNRMTKLPDPEFS</sequence>